<reference evidence="10 11" key="1">
    <citation type="submission" date="2018-03" db="EMBL/GenBank/DDBJ databases">
        <authorList>
            <person name="Keele B.F."/>
        </authorList>
    </citation>
    <scope>NUCLEOTIDE SEQUENCE [LARGE SCALE GENOMIC DNA]</scope>
    <source>
        <strain evidence="10 11">CECT 8626</strain>
    </source>
</reference>
<feature type="transmembrane region" description="Helical" evidence="7">
    <location>
        <begin position="246"/>
        <end position="275"/>
    </location>
</feature>
<dbReference type="PANTHER" id="PTHR30347">
    <property type="entry name" value="POTASSIUM CHANNEL RELATED"/>
    <property type="match status" value="1"/>
</dbReference>
<dbReference type="InterPro" id="IPR011066">
    <property type="entry name" value="MscS_channel_C_sf"/>
</dbReference>
<evidence type="ECO:0000259" key="9">
    <source>
        <dbReference type="Pfam" id="PF21082"/>
    </source>
</evidence>
<dbReference type="InterPro" id="IPR006685">
    <property type="entry name" value="MscS_channel_2nd"/>
</dbReference>
<evidence type="ECO:0000256" key="4">
    <source>
        <dbReference type="ARBA" id="ARBA00022692"/>
    </source>
</evidence>
<dbReference type="AlphaFoldDB" id="A0A2R8BKB2"/>
<dbReference type="SUPFAM" id="SSF82689">
    <property type="entry name" value="Mechanosensitive channel protein MscS (YggB), C-terminal domain"/>
    <property type="match status" value="1"/>
</dbReference>
<sequence>MEGQPEIVARALGFLDQGWALALDWVKSPAAWSQFAILVVSWLVAVVVARKLGRRIQALVAPAKEARGPFAILRRFFLRFLPLLLPLLAYGFTAVGESVTRSVFGSGAVIAFGKRVFLFIAARVLVRRVISDPFLKLLGRYVLIPVAALYVLDLTDEAAEWLEGLTVQLGNISFSMMALIRGAIAGSLLFWLGSWSNQRSASYIKAQEELRPATRELAAKAAELVIFGIAFLLLLNIMGIDLTTVAVLGGALGVGIGLGLQQIAANFISGIILLIEGQTTVGDYVELDGGEAGTIVKMTARACVLETFDGRWIVVPNEHFITTRVVNYSDQGSANRYEIEFSVSYDTDINRVPEIINPAVSALPFVLEMPEGPDCELKGFGESGINFAVEYWVHGIDDGRNKYASHVLFAVWNALKTAGIEIPYPHRVVEIKGGVPT</sequence>
<accession>A0A2R8BKB2</accession>
<feature type="transmembrane region" description="Helical" evidence="7">
    <location>
        <begin position="217"/>
        <end position="240"/>
    </location>
</feature>
<organism evidence="10 11">
    <name type="scientific">Albidovulum aquaemixtae</name>
    <dbReference type="NCBI Taxonomy" id="1542388"/>
    <lineage>
        <taxon>Bacteria</taxon>
        <taxon>Pseudomonadati</taxon>
        <taxon>Pseudomonadota</taxon>
        <taxon>Alphaproteobacteria</taxon>
        <taxon>Rhodobacterales</taxon>
        <taxon>Paracoccaceae</taxon>
        <taxon>Albidovulum</taxon>
    </lineage>
</organism>
<feature type="domain" description="Mechanosensitive ion channel MscS C-terminal" evidence="9">
    <location>
        <begin position="338"/>
        <end position="422"/>
    </location>
</feature>
<keyword evidence="6 7" id="KW-0472">Membrane</keyword>
<gene>
    <name evidence="10" type="primary">mscK</name>
    <name evidence="10" type="ORF">DEA8626_02913</name>
</gene>
<dbReference type="GO" id="GO:0008381">
    <property type="term" value="F:mechanosensitive monoatomic ion channel activity"/>
    <property type="evidence" value="ECO:0007669"/>
    <property type="project" value="UniProtKB-ARBA"/>
</dbReference>
<evidence type="ECO:0000313" key="10">
    <source>
        <dbReference type="EMBL" id="SPH23841.1"/>
    </source>
</evidence>
<dbReference type="InterPro" id="IPR052702">
    <property type="entry name" value="MscS-like_channel"/>
</dbReference>
<dbReference type="Proteomes" id="UP000244924">
    <property type="component" value="Unassembled WGS sequence"/>
</dbReference>
<evidence type="ECO:0000256" key="7">
    <source>
        <dbReference type="SAM" id="Phobius"/>
    </source>
</evidence>
<dbReference type="EMBL" id="OMOQ01000002">
    <property type="protein sequence ID" value="SPH23841.1"/>
    <property type="molecule type" value="Genomic_DNA"/>
</dbReference>
<feature type="domain" description="Mechanosensitive ion channel MscS" evidence="8">
    <location>
        <begin position="263"/>
        <end position="329"/>
    </location>
</feature>
<dbReference type="InterPro" id="IPR011014">
    <property type="entry name" value="MscS_channel_TM-2"/>
</dbReference>
<feature type="transmembrane region" description="Helical" evidence="7">
    <location>
        <begin position="102"/>
        <end position="122"/>
    </location>
</feature>
<keyword evidence="4 7" id="KW-0812">Transmembrane</keyword>
<evidence type="ECO:0000256" key="3">
    <source>
        <dbReference type="ARBA" id="ARBA00022475"/>
    </source>
</evidence>
<feature type="transmembrane region" description="Helical" evidence="7">
    <location>
        <begin position="76"/>
        <end position="96"/>
    </location>
</feature>
<evidence type="ECO:0000313" key="11">
    <source>
        <dbReference type="Proteomes" id="UP000244924"/>
    </source>
</evidence>
<dbReference type="InterPro" id="IPR010920">
    <property type="entry name" value="LSM_dom_sf"/>
</dbReference>
<evidence type="ECO:0000256" key="6">
    <source>
        <dbReference type="ARBA" id="ARBA00023136"/>
    </source>
</evidence>
<comment type="similarity">
    <text evidence="2">Belongs to the MscS (TC 1.A.23) family.</text>
</comment>
<evidence type="ECO:0000256" key="2">
    <source>
        <dbReference type="ARBA" id="ARBA00008017"/>
    </source>
</evidence>
<dbReference type="Gene3D" id="1.10.287.1260">
    <property type="match status" value="1"/>
</dbReference>
<feature type="transmembrane region" description="Helical" evidence="7">
    <location>
        <begin position="172"/>
        <end position="196"/>
    </location>
</feature>
<evidence type="ECO:0000259" key="8">
    <source>
        <dbReference type="Pfam" id="PF00924"/>
    </source>
</evidence>
<dbReference type="SUPFAM" id="SSF82861">
    <property type="entry name" value="Mechanosensitive channel protein MscS (YggB), transmembrane region"/>
    <property type="match status" value="1"/>
</dbReference>
<dbReference type="PANTHER" id="PTHR30347:SF1">
    <property type="entry name" value="MECHANOSENSITIVE CHANNEL MSCK"/>
    <property type="match status" value="1"/>
</dbReference>
<name>A0A2R8BKB2_9RHOB</name>
<feature type="transmembrane region" description="Helical" evidence="7">
    <location>
        <begin position="134"/>
        <end position="152"/>
    </location>
</feature>
<comment type="subcellular location">
    <subcellularLocation>
        <location evidence="1">Cell membrane</location>
        <topology evidence="1">Multi-pass membrane protein</topology>
    </subcellularLocation>
</comment>
<evidence type="ECO:0000256" key="1">
    <source>
        <dbReference type="ARBA" id="ARBA00004651"/>
    </source>
</evidence>
<protein>
    <submittedName>
        <fullName evidence="10">Mechanosensitive channel MscK</fullName>
    </submittedName>
</protein>
<dbReference type="Pfam" id="PF21082">
    <property type="entry name" value="MS_channel_3rd"/>
    <property type="match status" value="1"/>
</dbReference>
<dbReference type="Pfam" id="PF00924">
    <property type="entry name" value="MS_channel_2nd"/>
    <property type="match status" value="1"/>
</dbReference>
<dbReference type="Gene3D" id="2.30.30.60">
    <property type="match status" value="1"/>
</dbReference>
<feature type="transmembrane region" description="Helical" evidence="7">
    <location>
        <begin position="31"/>
        <end position="49"/>
    </location>
</feature>
<keyword evidence="3" id="KW-1003">Cell membrane</keyword>
<dbReference type="RefSeq" id="WP_108853916.1">
    <property type="nucleotide sequence ID" value="NZ_OMOQ01000002.1"/>
</dbReference>
<keyword evidence="5 7" id="KW-1133">Transmembrane helix</keyword>
<dbReference type="InterPro" id="IPR023408">
    <property type="entry name" value="MscS_beta-dom_sf"/>
</dbReference>
<dbReference type="InterPro" id="IPR049278">
    <property type="entry name" value="MS_channel_C"/>
</dbReference>
<dbReference type="GO" id="GO:0005886">
    <property type="term" value="C:plasma membrane"/>
    <property type="evidence" value="ECO:0007669"/>
    <property type="project" value="UniProtKB-SubCell"/>
</dbReference>
<dbReference type="SUPFAM" id="SSF50182">
    <property type="entry name" value="Sm-like ribonucleoproteins"/>
    <property type="match status" value="1"/>
</dbReference>
<dbReference type="Gene3D" id="3.30.70.100">
    <property type="match status" value="1"/>
</dbReference>
<dbReference type="OrthoDB" id="9799209at2"/>
<proteinExistence type="inferred from homology"/>
<evidence type="ECO:0000256" key="5">
    <source>
        <dbReference type="ARBA" id="ARBA00022989"/>
    </source>
</evidence>
<keyword evidence="11" id="KW-1185">Reference proteome</keyword>